<proteinExistence type="predicted"/>
<organism evidence="4 5">
    <name type="scientific">Paenibacillus sediminis</name>
    <dbReference type="NCBI Taxonomy" id="664909"/>
    <lineage>
        <taxon>Bacteria</taxon>
        <taxon>Bacillati</taxon>
        <taxon>Bacillota</taxon>
        <taxon>Bacilli</taxon>
        <taxon>Bacillales</taxon>
        <taxon>Paenibacillaceae</taxon>
        <taxon>Paenibacillus</taxon>
    </lineage>
</organism>
<dbReference type="InterPro" id="IPR016181">
    <property type="entry name" value="Acyl_CoA_acyltransferase"/>
</dbReference>
<dbReference type="EMBL" id="JAGGKP010000002">
    <property type="protein sequence ID" value="MBP1936818.1"/>
    <property type="molecule type" value="Genomic_DNA"/>
</dbReference>
<dbReference type="Proteomes" id="UP001519273">
    <property type="component" value="Unassembled WGS sequence"/>
</dbReference>
<dbReference type="Gene3D" id="3.40.630.30">
    <property type="match status" value="1"/>
</dbReference>
<evidence type="ECO:0000256" key="1">
    <source>
        <dbReference type="ARBA" id="ARBA00022679"/>
    </source>
</evidence>
<dbReference type="Pfam" id="PF00583">
    <property type="entry name" value="Acetyltransf_1"/>
    <property type="match status" value="1"/>
</dbReference>
<dbReference type="PROSITE" id="PS51186">
    <property type="entry name" value="GNAT"/>
    <property type="match status" value="1"/>
</dbReference>
<dbReference type="RefSeq" id="WP_209848037.1">
    <property type="nucleotide sequence ID" value="NZ_CBCRVE010000003.1"/>
</dbReference>
<evidence type="ECO:0000313" key="5">
    <source>
        <dbReference type="Proteomes" id="UP001519273"/>
    </source>
</evidence>
<dbReference type="SUPFAM" id="SSF55729">
    <property type="entry name" value="Acyl-CoA N-acyltransferases (Nat)"/>
    <property type="match status" value="1"/>
</dbReference>
<dbReference type="InterPro" id="IPR050680">
    <property type="entry name" value="YpeA/RimI_acetyltransf"/>
</dbReference>
<evidence type="ECO:0000256" key="2">
    <source>
        <dbReference type="ARBA" id="ARBA00023315"/>
    </source>
</evidence>
<sequence length="295" mass="33083">MIHFKRASEIPLNVLVDTWNKGFEGYYVNLNMTLSSMVSKCATEDIVLDASIIMYDDDVPIGFTLNGIREMNKQMIAWNGGTGIAPEYRGRGLGKPLLEESIKVYKELGVTFATLEAFLQNTPAIKLYKSCGYKTVDHLMYLVRKDESVSVPFSSEASLDLYDYKIGAPIDVHSLPFYNGSTPWQTQWQTLKSAQSLILLADGVEVGYALFKRAYNKDGELTAITLFQCEVAPDRNDRADIYLAILSHVYSGAPNKTAFHLSKSSKQELIDLLLSHQFVTQSEFVYMTLPLGDQK</sequence>
<dbReference type="PANTHER" id="PTHR43420">
    <property type="entry name" value="ACETYLTRANSFERASE"/>
    <property type="match status" value="1"/>
</dbReference>
<name>A0ABS4H2T2_9BACL</name>
<feature type="domain" description="N-acetyltransferase" evidence="3">
    <location>
        <begin position="2"/>
        <end position="158"/>
    </location>
</feature>
<keyword evidence="5" id="KW-1185">Reference proteome</keyword>
<gene>
    <name evidence="4" type="ORF">J2Z20_001699</name>
</gene>
<evidence type="ECO:0000259" key="3">
    <source>
        <dbReference type="PROSITE" id="PS51186"/>
    </source>
</evidence>
<comment type="caution">
    <text evidence="4">The sequence shown here is derived from an EMBL/GenBank/DDBJ whole genome shotgun (WGS) entry which is preliminary data.</text>
</comment>
<dbReference type="CDD" id="cd04301">
    <property type="entry name" value="NAT_SF"/>
    <property type="match status" value="1"/>
</dbReference>
<evidence type="ECO:0000313" key="4">
    <source>
        <dbReference type="EMBL" id="MBP1936818.1"/>
    </source>
</evidence>
<protein>
    <submittedName>
        <fullName evidence="4">GNAT superfamily N-acetyltransferase</fullName>
    </submittedName>
</protein>
<keyword evidence="2" id="KW-0012">Acyltransferase</keyword>
<dbReference type="InterPro" id="IPR000182">
    <property type="entry name" value="GNAT_dom"/>
</dbReference>
<keyword evidence="1" id="KW-0808">Transferase</keyword>
<accession>A0ABS4H2T2</accession>
<reference evidence="4 5" key="1">
    <citation type="submission" date="2021-03" db="EMBL/GenBank/DDBJ databases">
        <title>Genomic Encyclopedia of Type Strains, Phase IV (KMG-IV): sequencing the most valuable type-strain genomes for metagenomic binning, comparative biology and taxonomic classification.</title>
        <authorList>
            <person name="Goeker M."/>
        </authorList>
    </citation>
    <scope>NUCLEOTIDE SEQUENCE [LARGE SCALE GENOMIC DNA]</scope>
    <source>
        <strain evidence="4 5">DSM 23491</strain>
    </source>
</reference>